<reference evidence="5" key="1">
    <citation type="submission" date="2020-05" db="EMBL/GenBank/DDBJ databases">
        <title>Phylogenomic resolution of chytrid fungi.</title>
        <authorList>
            <person name="Stajich J.E."/>
            <person name="Amses K."/>
            <person name="Simmons R."/>
            <person name="Seto K."/>
            <person name="Myers J."/>
            <person name="Bonds A."/>
            <person name="Quandt C.A."/>
            <person name="Barry K."/>
            <person name="Liu P."/>
            <person name="Grigoriev I."/>
            <person name="Longcore J.E."/>
            <person name="James T.Y."/>
        </authorList>
    </citation>
    <scope>NUCLEOTIDE SEQUENCE</scope>
    <source>
        <strain evidence="5">JEL0318</strain>
    </source>
</reference>
<gene>
    <name evidence="5" type="primary">MRPS9</name>
    <name evidence="5" type="ORF">HK097_003058</name>
</gene>
<comment type="caution">
    <text evidence="5">The sequence shown here is derived from an EMBL/GenBank/DDBJ whole genome shotgun (WGS) entry which is preliminary data.</text>
</comment>
<evidence type="ECO:0000313" key="6">
    <source>
        <dbReference type="Proteomes" id="UP001212841"/>
    </source>
</evidence>
<evidence type="ECO:0000256" key="2">
    <source>
        <dbReference type="ARBA" id="ARBA00022980"/>
    </source>
</evidence>
<accession>A0AAD5SRB9</accession>
<keyword evidence="2 5" id="KW-0689">Ribosomal protein</keyword>
<dbReference type="GO" id="GO:0003723">
    <property type="term" value="F:RNA binding"/>
    <property type="evidence" value="ECO:0007669"/>
    <property type="project" value="TreeGrafter"/>
</dbReference>
<dbReference type="EMBL" id="JADGJD010000017">
    <property type="protein sequence ID" value="KAJ3056898.1"/>
    <property type="molecule type" value="Genomic_DNA"/>
</dbReference>
<keyword evidence="3" id="KW-0687">Ribonucleoprotein</keyword>
<protein>
    <submittedName>
        <fullName evidence="5">37S ribosomal protein S9, mitochondrial</fullName>
    </submittedName>
</protein>
<organism evidence="5 6">
    <name type="scientific">Rhizophlyctis rosea</name>
    <dbReference type="NCBI Taxonomy" id="64517"/>
    <lineage>
        <taxon>Eukaryota</taxon>
        <taxon>Fungi</taxon>
        <taxon>Fungi incertae sedis</taxon>
        <taxon>Chytridiomycota</taxon>
        <taxon>Chytridiomycota incertae sedis</taxon>
        <taxon>Chytridiomycetes</taxon>
        <taxon>Rhizophlyctidales</taxon>
        <taxon>Rhizophlyctidaceae</taxon>
        <taxon>Rhizophlyctis</taxon>
    </lineage>
</organism>
<dbReference type="PANTHER" id="PTHR21569">
    <property type="entry name" value="RIBOSOMAL PROTEIN S9"/>
    <property type="match status" value="1"/>
</dbReference>
<keyword evidence="6" id="KW-1185">Reference proteome</keyword>
<feature type="region of interest" description="Disordered" evidence="4">
    <location>
        <begin position="39"/>
        <end position="76"/>
    </location>
</feature>
<dbReference type="SUPFAM" id="SSF54211">
    <property type="entry name" value="Ribosomal protein S5 domain 2-like"/>
    <property type="match status" value="1"/>
</dbReference>
<dbReference type="InterPro" id="IPR014721">
    <property type="entry name" value="Ribsml_uS5_D2-typ_fold_subgr"/>
</dbReference>
<dbReference type="AlphaFoldDB" id="A0AAD5SRB9"/>
<dbReference type="InterPro" id="IPR000754">
    <property type="entry name" value="Ribosomal_uS9"/>
</dbReference>
<dbReference type="GO" id="GO:0003735">
    <property type="term" value="F:structural constituent of ribosome"/>
    <property type="evidence" value="ECO:0007669"/>
    <property type="project" value="InterPro"/>
</dbReference>
<dbReference type="GO" id="GO:0006412">
    <property type="term" value="P:translation"/>
    <property type="evidence" value="ECO:0007669"/>
    <property type="project" value="InterPro"/>
</dbReference>
<dbReference type="Pfam" id="PF00380">
    <property type="entry name" value="Ribosomal_S9"/>
    <property type="match status" value="1"/>
</dbReference>
<dbReference type="PANTHER" id="PTHR21569:SF1">
    <property type="entry name" value="SMALL RIBOSOMAL SUBUNIT PROTEIN US9M"/>
    <property type="match status" value="1"/>
</dbReference>
<dbReference type="InterPro" id="IPR020568">
    <property type="entry name" value="Ribosomal_Su5_D2-typ_SF"/>
</dbReference>
<proteinExistence type="inferred from homology"/>
<name>A0AAD5SRB9_9FUNG</name>
<dbReference type="Gene3D" id="3.30.230.10">
    <property type="match status" value="1"/>
</dbReference>
<evidence type="ECO:0000313" key="5">
    <source>
        <dbReference type="EMBL" id="KAJ3056898.1"/>
    </source>
</evidence>
<evidence type="ECO:0000256" key="3">
    <source>
        <dbReference type="ARBA" id="ARBA00023274"/>
    </source>
</evidence>
<sequence length="312" mass="35391">MSRPLQYTRLLSAYTRPSLSLHLNRTLLSPFLLPCRTATTDATRSQPPTHPPISARPTSRNFDAEKQRPDQLLPDDPAYFTGNPHYYKYLRQINAAIRENESQLRQLEDNGDAQTSADWMNLQTMQVQLEMKLDPTTYRNLTEKLNFLVPLASKNPKIEELLRPFVLPGQSLIKAAPETLTLDELGRSYTYGSRKRAIAQVWMVEGDGQIYVNGIPMIDVFPEIVERESIVRPFEATGTLGKYNVWALVQASGPMSQASAVAVAVARGIAVHNPHLKEHLQQLGMTTIDTRQKERIKTNKIGARKSRTWRKR</sequence>
<dbReference type="Proteomes" id="UP001212841">
    <property type="component" value="Unassembled WGS sequence"/>
</dbReference>
<comment type="similarity">
    <text evidence="1">Belongs to the universal ribosomal protein uS9 family.</text>
</comment>
<dbReference type="GO" id="GO:0005763">
    <property type="term" value="C:mitochondrial small ribosomal subunit"/>
    <property type="evidence" value="ECO:0007669"/>
    <property type="project" value="TreeGrafter"/>
</dbReference>
<evidence type="ECO:0000256" key="1">
    <source>
        <dbReference type="ARBA" id="ARBA00005251"/>
    </source>
</evidence>
<evidence type="ECO:0000256" key="4">
    <source>
        <dbReference type="SAM" id="MobiDB-lite"/>
    </source>
</evidence>